<evidence type="ECO:0000259" key="2">
    <source>
        <dbReference type="Pfam" id="PF13837"/>
    </source>
</evidence>
<dbReference type="GO" id="GO:0000976">
    <property type="term" value="F:transcription cis-regulatory region binding"/>
    <property type="evidence" value="ECO:0007669"/>
    <property type="project" value="TreeGrafter"/>
</dbReference>
<evidence type="ECO:0000313" key="4">
    <source>
        <dbReference type="Proteomes" id="UP001054889"/>
    </source>
</evidence>
<feature type="region of interest" description="Disordered" evidence="1">
    <location>
        <begin position="172"/>
        <end position="230"/>
    </location>
</feature>
<feature type="region of interest" description="Disordered" evidence="1">
    <location>
        <begin position="309"/>
        <end position="352"/>
    </location>
</feature>
<reference evidence="3" key="2">
    <citation type="submission" date="2021-12" db="EMBL/GenBank/DDBJ databases">
        <title>Resequencing data analysis of finger millet.</title>
        <authorList>
            <person name="Hatakeyama M."/>
            <person name="Aluri S."/>
            <person name="Balachadran M.T."/>
            <person name="Sivarajan S.R."/>
            <person name="Poveda L."/>
            <person name="Shimizu-Inatsugi R."/>
            <person name="Schlapbach R."/>
            <person name="Sreeman S.M."/>
            <person name="Shimizu K.K."/>
        </authorList>
    </citation>
    <scope>NUCLEOTIDE SEQUENCE</scope>
</reference>
<feature type="compositionally biased region" description="Low complexity" evidence="1">
    <location>
        <begin position="10"/>
        <end position="27"/>
    </location>
</feature>
<reference evidence="3" key="1">
    <citation type="journal article" date="2018" name="DNA Res.">
        <title>Multiple hybrid de novo genome assembly of finger millet, an orphan allotetraploid crop.</title>
        <authorList>
            <person name="Hatakeyama M."/>
            <person name="Aluri S."/>
            <person name="Balachadran M.T."/>
            <person name="Sivarajan S.R."/>
            <person name="Patrignani A."/>
            <person name="Gruter S."/>
            <person name="Poveda L."/>
            <person name="Shimizu-Inatsugi R."/>
            <person name="Baeten J."/>
            <person name="Francoijs K.J."/>
            <person name="Nataraja K.N."/>
            <person name="Reddy Y.A.N."/>
            <person name="Phadnis S."/>
            <person name="Ravikumar R.L."/>
            <person name="Schlapbach R."/>
            <person name="Sreeman S.M."/>
            <person name="Shimizu K.K."/>
        </authorList>
    </citation>
    <scope>NUCLEOTIDE SEQUENCE</scope>
</reference>
<feature type="compositionally biased region" description="Polar residues" evidence="1">
    <location>
        <begin position="342"/>
        <end position="352"/>
    </location>
</feature>
<dbReference type="EMBL" id="BQKI01000073">
    <property type="protein sequence ID" value="GJN17860.1"/>
    <property type="molecule type" value="Genomic_DNA"/>
</dbReference>
<comment type="caution">
    <text evidence="3">The sequence shown here is derived from an EMBL/GenBank/DDBJ whole genome shotgun (WGS) entry which is preliminary data.</text>
</comment>
<dbReference type="GO" id="GO:0005634">
    <property type="term" value="C:nucleus"/>
    <property type="evidence" value="ECO:0007669"/>
    <property type="project" value="TreeGrafter"/>
</dbReference>
<dbReference type="PANTHER" id="PTHR31307">
    <property type="entry name" value="TRIHELIX TRANSCRIPTION FACTOR ASIL2"/>
    <property type="match status" value="1"/>
</dbReference>
<evidence type="ECO:0000256" key="1">
    <source>
        <dbReference type="SAM" id="MobiDB-lite"/>
    </source>
</evidence>
<feature type="domain" description="Myb/SANT-like DNA-binding" evidence="2">
    <location>
        <begin position="71"/>
        <end position="165"/>
    </location>
</feature>
<feature type="compositionally biased region" description="Acidic residues" evidence="1">
    <location>
        <begin position="310"/>
        <end position="325"/>
    </location>
</feature>
<accession>A0AAV5E6P1</accession>
<dbReference type="Pfam" id="PF13837">
    <property type="entry name" value="Myb_DNA-bind_4"/>
    <property type="match status" value="1"/>
</dbReference>
<organism evidence="3 4">
    <name type="scientific">Eleusine coracana subsp. coracana</name>
    <dbReference type="NCBI Taxonomy" id="191504"/>
    <lineage>
        <taxon>Eukaryota</taxon>
        <taxon>Viridiplantae</taxon>
        <taxon>Streptophyta</taxon>
        <taxon>Embryophyta</taxon>
        <taxon>Tracheophyta</taxon>
        <taxon>Spermatophyta</taxon>
        <taxon>Magnoliopsida</taxon>
        <taxon>Liliopsida</taxon>
        <taxon>Poales</taxon>
        <taxon>Poaceae</taxon>
        <taxon>PACMAD clade</taxon>
        <taxon>Chloridoideae</taxon>
        <taxon>Cynodonteae</taxon>
        <taxon>Eleusininae</taxon>
        <taxon>Eleusine</taxon>
    </lineage>
</organism>
<dbReference type="InterPro" id="IPR044822">
    <property type="entry name" value="Myb_DNA-bind_4"/>
</dbReference>
<dbReference type="PANTHER" id="PTHR31307:SF6">
    <property type="entry name" value="OS01G0718900 PROTEIN"/>
    <property type="match status" value="1"/>
</dbReference>
<protein>
    <recommendedName>
        <fullName evidence="2">Myb/SANT-like DNA-binding domain-containing protein</fullName>
    </recommendedName>
</protein>
<dbReference type="Proteomes" id="UP001054889">
    <property type="component" value="Unassembled WGS sequence"/>
</dbReference>
<feature type="compositionally biased region" description="Pro residues" evidence="1">
    <location>
        <begin position="184"/>
        <end position="193"/>
    </location>
</feature>
<evidence type="ECO:0000313" key="3">
    <source>
        <dbReference type="EMBL" id="GJN17860.1"/>
    </source>
</evidence>
<keyword evidence="4" id="KW-1185">Reference proteome</keyword>
<feature type="region of interest" description="Disordered" evidence="1">
    <location>
        <begin position="52"/>
        <end position="73"/>
    </location>
</feature>
<sequence length="352" mass="39511">MGDDAPSPSPSRSLSSSSGVSRSPSSPRTKRRRTDRYALGFEFAPRLAAYEVPSSPERIPSPEDPPQRAAPEWTEGSTFALLDAWGDRFVHSGRRGIRAEEWLEVARLAAAADGRPAGYFSESQCRNRIDTLRKKFKKEKERLRMAERRSRPTTSKWVYFDKLMSILYLPPPPPSSLPDTQPSPSLPLPPPLLLPHVVTRRRDTRPSPRLSWGRDAPERMLGGGGDIGPRDSRMDVELGGEQKFEAAPQSPNGFAVFTKSMQKFGDVIQRLESRKRQHIVEVEQMRKDFHRDLDAKWREILERAQAEIACLEDEDGGEDEEEDGDGGGGDKRLKYVGGQGRNNGTMDTSQRT</sequence>
<proteinExistence type="predicted"/>
<name>A0AAV5E6P1_ELECO</name>
<dbReference type="InterPro" id="IPR044823">
    <property type="entry name" value="ASIL1/2-like"/>
</dbReference>
<dbReference type="AlphaFoldDB" id="A0AAV5E6P1"/>
<gene>
    <name evidence="3" type="primary">gb04963</name>
    <name evidence="3" type="ORF">PR202_gb04963</name>
</gene>
<feature type="region of interest" description="Disordered" evidence="1">
    <location>
        <begin position="1"/>
        <end position="36"/>
    </location>
</feature>